<protein>
    <submittedName>
        <fullName evidence="2">Uncharacterized protein</fullName>
    </submittedName>
</protein>
<organism evidence="2 3">
    <name type="scientific">Anaerocolumna cellulosilytica</name>
    <dbReference type="NCBI Taxonomy" id="433286"/>
    <lineage>
        <taxon>Bacteria</taxon>
        <taxon>Bacillati</taxon>
        <taxon>Bacillota</taxon>
        <taxon>Clostridia</taxon>
        <taxon>Lachnospirales</taxon>
        <taxon>Lachnospiraceae</taxon>
        <taxon>Anaerocolumna</taxon>
    </lineage>
</organism>
<feature type="compositionally biased region" description="Polar residues" evidence="1">
    <location>
        <begin position="70"/>
        <end position="79"/>
    </location>
</feature>
<accession>A0A6S6RDF1</accession>
<gene>
    <name evidence="2" type="ORF">acsn021_44070</name>
</gene>
<evidence type="ECO:0000313" key="3">
    <source>
        <dbReference type="Proteomes" id="UP000515561"/>
    </source>
</evidence>
<name>A0A6S6RDF1_9FIRM</name>
<sequence>MIGFRVLDTEPDSNKDGTDKEKTKSVPGIEIPSSEPSVVPTPAPDRIENKPELEIPSRPVEISSPGMSPEISSTNITEM</sequence>
<feature type="compositionally biased region" description="Basic and acidic residues" evidence="1">
    <location>
        <begin position="12"/>
        <end position="24"/>
    </location>
</feature>
<dbReference type="Proteomes" id="UP000515561">
    <property type="component" value="Chromosome"/>
</dbReference>
<keyword evidence="3" id="KW-1185">Reference proteome</keyword>
<evidence type="ECO:0000313" key="2">
    <source>
        <dbReference type="EMBL" id="BCJ96838.1"/>
    </source>
</evidence>
<proteinExistence type="predicted"/>
<dbReference type="RefSeq" id="WP_184092738.1">
    <property type="nucleotide sequence ID" value="NZ_AP023367.1"/>
</dbReference>
<feature type="region of interest" description="Disordered" evidence="1">
    <location>
        <begin position="1"/>
        <end position="79"/>
    </location>
</feature>
<dbReference type="EMBL" id="AP023367">
    <property type="protein sequence ID" value="BCJ96838.1"/>
    <property type="molecule type" value="Genomic_DNA"/>
</dbReference>
<feature type="compositionally biased region" description="Basic and acidic residues" evidence="1">
    <location>
        <begin position="45"/>
        <end position="55"/>
    </location>
</feature>
<reference evidence="2 3" key="1">
    <citation type="journal article" date="2016" name="Int. J. Syst. Evol. Microbiol.">
        <title>Descriptions of Anaerotaenia torta gen. nov., sp. nov. and Anaerocolumna cellulosilytica gen. nov., sp. nov. isolated from a methanogenic reactor of cattle waste.</title>
        <authorList>
            <person name="Uek A."/>
            <person name="Ohtaki Y."/>
            <person name="Kaku N."/>
            <person name="Ueki K."/>
        </authorList>
    </citation>
    <scope>NUCLEOTIDE SEQUENCE [LARGE SCALE GENOMIC DNA]</scope>
    <source>
        <strain evidence="2 3">SN021</strain>
    </source>
</reference>
<dbReference type="KEGG" id="acel:acsn021_44070"/>
<evidence type="ECO:0000256" key="1">
    <source>
        <dbReference type="SAM" id="MobiDB-lite"/>
    </source>
</evidence>
<dbReference type="AlphaFoldDB" id="A0A6S6RDF1"/>